<dbReference type="GO" id="GO:0003677">
    <property type="term" value="F:DNA binding"/>
    <property type="evidence" value="ECO:0007669"/>
    <property type="project" value="InterPro"/>
</dbReference>
<feature type="domain" description="Helix-hairpin-helix DNA-binding motif class 1" evidence="3">
    <location>
        <begin position="183"/>
        <end position="202"/>
    </location>
</feature>
<dbReference type="Gene3D" id="1.10.10.2220">
    <property type="match status" value="1"/>
</dbReference>
<dbReference type="InterPro" id="IPR027417">
    <property type="entry name" value="P-loop_NTPase"/>
</dbReference>
<dbReference type="Pfam" id="PF18335">
    <property type="entry name" value="SH3_13"/>
    <property type="match status" value="1"/>
</dbReference>
<feature type="domain" description="AAA+ ATPase" evidence="4">
    <location>
        <begin position="343"/>
        <end position="487"/>
    </location>
</feature>
<dbReference type="InterPro" id="IPR029493">
    <property type="entry name" value="RecD2-like_HHH"/>
</dbReference>
<dbReference type="Pfam" id="PF13538">
    <property type="entry name" value="UvrD_C_2"/>
    <property type="match status" value="1"/>
</dbReference>
<dbReference type="SUPFAM" id="SSF52540">
    <property type="entry name" value="P-loop containing nucleoside triphosphate hydrolases"/>
    <property type="match status" value="2"/>
</dbReference>
<dbReference type="Pfam" id="PF14490">
    <property type="entry name" value="HHH_RecD2"/>
    <property type="match status" value="1"/>
</dbReference>
<dbReference type="InterPro" id="IPR003583">
    <property type="entry name" value="Hlx-hairpin-Hlx_DNA-bd_motif"/>
</dbReference>
<protein>
    <submittedName>
        <fullName evidence="5">Recombinase RecD</fullName>
    </submittedName>
</protein>
<keyword evidence="1" id="KW-0547">Nucleotide-binding</keyword>
<evidence type="ECO:0000313" key="5">
    <source>
        <dbReference type="EMBL" id="OGK03142.1"/>
    </source>
</evidence>
<name>A0A1F7F9D4_UNCRA</name>
<dbReference type="Gene3D" id="2.30.30.940">
    <property type="match status" value="1"/>
</dbReference>
<dbReference type="GO" id="GO:0005524">
    <property type="term" value="F:ATP binding"/>
    <property type="evidence" value="ECO:0007669"/>
    <property type="project" value="UniProtKB-KW"/>
</dbReference>
<proteinExistence type="inferred from homology"/>
<dbReference type="InterPro" id="IPR010994">
    <property type="entry name" value="RuvA_2-like"/>
</dbReference>
<accession>A0A1F7F9D4</accession>
<evidence type="ECO:0000256" key="2">
    <source>
        <dbReference type="ARBA" id="ARBA00022840"/>
    </source>
</evidence>
<dbReference type="GO" id="GO:0043139">
    <property type="term" value="F:5'-3' DNA helicase activity"/>
    <property type="evidence" value="ECO:0007669"/>
    <property type="project" value="InterPro"/>
</dbReference>
<evidence type="ECO:0000313" key="6">
    <source>
        <dbReference type="Proteomes" id="UP000179243"/>
    </source>
</evidence>
<dbReference type="CDD" id="cd17933">
    <property type="entry name" value="DEXSc_RecD-like"/>
    <property type="match status" value="1"/>
</dbReference>
<evidence type="ECO:0000259" key="3">
    <source>
        <dbReference type="SMART" id="SM00278"/>
    </source>
</evidence>
<dbReference type="NCBIfam" id="TIGR01448">
    <property type="entry name" value="recD_rel"/>
    <property type="match status" value="1"/>
</dbReference>
<evidence type="ECO:0000259" key="4">
    <source>
        <dbReference type="SMART" id="SM00382"/>
    </source>
</evidence>
<dbReference type="Pfam" id="PF13604">
    <property type="entry name" value="AAA_30"/>
    <property type="match status" value="1"/>
</dbReference>
<dbReference type="HAMAP" id="MF_01488">
    <property type="entry name" value="RecD2"/>
    <property type="match status" value="1"/>
</dbReference>
<dbReference type="PANTHER" id="PTHR43788:SF6">
    <property type="entry name" value="DNA HELICASE B"/>
    <property type="match status" value="1"/>
</dbReference>
<dbReference type="InterPro" id="IPR027785">
    <property type="entry name" value="UvrD-like_helicase_C"/>
</dbReference>
<dbReference type="GO" id="GO:0009338">
    <property type="term" value="C:exodeoxyribonuclease V complex"/>
    <property type="evidence" value="ECO:0007669"/>
    <property type="project" value="TreeGrafter"/>
</dbReference>
<comment type="caution">
    <text evidence="5">The sequence shown here is derived from an EMBL/GenBank/DDBJ whole genome shotgun (WGS) entry which is preliminary data.</text>
</comment>
<dbReference type="InterPro" id="IPR003593">
    <property type="entry name" value="AAA+_ATPase"/>
</dbReference>
<organism evidence="5 6">
    <name type="scientific">Candidatus Raymondbacteria bacterium RIFOXYD12_FULL_49_13</name>
    <dbReference type="NCBI Taxonomy" id="1817890"/>
    <lineage>
        <taxon>Bacteria</taxon>
        <taxon>Raymondiibacteriota</taxon>
    </lineage>
</organism>
<dbReference type="SMART" id="SM00278">
    <property type="entry name" value="HhH1"/>
    <property type="match status" value="2"/>
</dbReference>
<feature type="domain" description="Helix-hairpin-helix DNA-binding motif class 1" evidence="3">
    <location>
        <begin position="119"/>
        <end position="138"/>
    </location>
</feature>
<dbReference type="GO" id="GO:0006310">
    <property type="term" value="P:DNA recombination"/>
    <property type="evidence" value="ECO:0007669"/>
    <property type="project" value="InterPro"/>
</dbReference>
<evidence type="ECO:0000256" key="1">
    <source>
        <dbReference type="ARBA" id="ARBA00022741"/>
    </source>
</evidence>
<dbReference type="Proteomes" id="UP000179243">
    <property type="component" value="Unassembled WGS sequence"/>
</dbReference>
<dbReference type="CDD" id="cd18809">
    <property type="entry name" value="SF1_C_RecD"/>
    <property type="match status" value="1"/>
</dbReference>
<dbReference type="Pfam" id="PF14520">
    <property type="entry name" value="HHH_5"/>
    <property type="match status" value="1"/>
</dbReference>
<dbReference type="Pfam" id="PF23139">
    <property type="entry name" value="OB_YrrC"/>
    <property type="match status" value="1"/>
</dbReference>
<dbReference type="GO" id="GO:0017116">
    <property type="term" value="F:single-stranded DNA helicase activity"/>
    <property type="evidence" value="ECO:0007669"/>
    <property type="project" value="TreeGrafter"/>
</dbReference>
<dbReference type="InterPro" id="IPR041451">
    <property type="entry name" value="RecD2_SH13"/>
</dbReference>
<dbReference type="Gene3D" id="1.10.150.20">
    <property type="entry name" value="5' to 3' exonuclease, C-terminal subdomain"/>
    <property type="match status" value="1"/>
</dbReference>
<dbReference type="AlphaFoldDB" id="A0A1F7F9D4"/>
<dbReference type="GO" id="GO:0006281">
    <property type="term" value="P:DNA repair"/>
    <property type="evidence" value="ECO:0007669"/>
    <property type="project" value="InterPro"/>
</dbReference>
<dbReference type="InterPro" id="IPR055446">
    <property type="entry name" value="RecD2_N_OB"/>
</dbReference>
<keyword evidence="2" id="KW-0067">ATP-binding</keyword>
<sequence>MTETLRCQIERITFTNPENGYTIAKAAIPGSTGRSTVVGILPDIAEGEMLELSGEWSTHPKFGRQFKLAGFKTIAPDSVFAIEKYLGSGLIKGIGPHFARKLVERFGVETLNVIDSDPDKLGEVPGIGEKRADMIKAAWQTQMGIRKVMMFLQEYGVGLATAARIYRRYGQATITLLKENPFRLADEVHGIGFKTADAIARTMGIAHDSPLRAEAGLLYTLESMTNEGHCFYPYVELLDKCVDMLGIERDGALKGFARIFEQRKVVVEDLNTADADFKPDNKAVYPAWLHAAESGVARRIKALASGKSLFSTTNADHAIAWVQQATGISLAPKQAEGVRAALKKKVLVITGGPGTGKTTMIKAVLAIFKKTTDKIVMAAPTGRAAKRLAESTGHAVKTIHRLLEWDFKEQGFKCTMANQLDAHACIVDEVSMVDTSLMYHLLLAIPDHAVLVLVGDAHQLPSVGAGTVLADIMRSGAVPVVELTEIFRQAMGSRIVTNAHRINSGDMPELSQPGADTPQDFFFFENSDPMDVRAAIIDLVTKRIPDKFNLDPLKDIMVLSPMHKGEIGTAMLNAALQEALNPHGRELARGGRCFREGDKIMQVQNNYDKDVFNGDLGFIRTIDPEEQTVEVLFDGRAVSYDFTELDDLMLAYAISIHKSQGSEYPAVIIPVHTTHFIMLQRTLLYTAVTRAKKLAVLVGTKKALSIAVKNDATRRRFTLLAQRLQARE</sequence>
<dbReference type="Gene3D" id="3.40.50.300">
    <property type="entry name" value="P-loop containing nucleotide triphosphate hydrolases"/>
    <property type="match status" value="2"/>
</dbReference>
<reference evidence="5 6" key="1">
    <citation type="journal article" date="2016" name="Nat. Commun.">
        <title>Thousands of microbial genomes shed light on interconnected biogeochemical processes in an aquifer system.</title>
        <authorList>
            <person name="Anantharaman K."/>
            <person name="Brown C.T."/>
            <person name="Hug L.A."/>
            <person name="Sharon I."/>
            <person name="Castelle C.J."/>
            <person name="Probst A.J."/>
            <person name="Thomas B.C."/>
            <person name="Singh A."/>
            <person name="Wilkins M.J."/>
            <person name="Karaoz U."/>
            <person name="Brodie E.L."/>
            <person name="Williams K.H."/>
            <person name="Hubbard S.S."/>
            <person name="Banfield J.F."/>
        </authorList>
    </citation>
    <scope>NUCLEOTIDE SEQUENCE [LARGE SCALE GENOMIC DNA]</scope>
</reference>
<gene>
    <name evidence="5" type="ORF">A2519_06990</name>
</gene>
<dbReference type="SMART" id="SM00382">
    <property type="entry name" value="AAA"/>
    <property type="match status" value="1"/>
</dbReference>
<dbReference type="InterPro" id="IPR006345">
    <property type="entry name" value="RecD2"/>
</dbReference>
<dbReference type="InterPro" id="IPR050534">
    <property type="entry name" value="Coronavir_polyprotein_1ab"/>
</dbReference>
<dbReference type="SUPFAM" id="SSF47781">
    <property type="entry name" value="RuvA domain 2-like"/>
    <property type="match status" value="1"/>
</dbReference>
<dbReference type="PANTHER" id="PTHR43788">
    <property type="entry name" value="DNA2/NAM7 HELICASE FAMILY MEMBER"/>
    <property type="match status" value="1"/>
</dbReference>
<dbReference type="EMBL" id="MFYX01000096">
    <property type="protein sequence ID" value="OGK03142.1"/>
    <property type="molecule type" value="Genomic_DNA"/>
</dbReference>